<proteinExistence type="predicted"/>
<evidence type="ECO:0000313" key="1">
    <source>
        <dbReference type="EMBL" id="QUC66381.1"/>
    </source>
</evidence>
<gene>
    <name evidence="1" type="ORF">JYE49_10990</name>
</gene>
<evidence type="ECO:0000313" key="2">
    <source>
        <dbReference type="Proteomes" id="UP000682782"/>
    </source>
</evidence>
<organism evidence="1 2">
    <name type="scientific">Aristaeella hokkaidonensis</name>
    <dbReference type="NCBI Taxonomy" id="3046382"/>
    <lineage>
        <taxon>Bacteria</taxon>
        <taxon>Bacillati</taxon>
        <taxon>Bacillota</taxon>
        <taxon>Clostridia</taxon>
        <taxon>Eubacteriales</taxon>
        <taxon>Aristaeellaceae</taxon>
        <taxon>Aristaeella</taxon>
    </lineage>
</organism>
<name>A0AC61MVI3_9FIRM</name>
<dbReference type="Proteomes" id="UP000682782">
    <property type="component" value="Chromosome"/>
</dbReference>
<accession>A0AC61MVI3</accession>
<protein>
    <submittedName>
        <fullName evidence="1">DUF2974 domain-containing protein</fullName>
    </submittedName>
</protein>
<keyword evidence="2" id="KW-1185">Reference proteome</keyword>
<dbReference type="EMBL" id="CP068393">
    <property type="protein sequence ID" value="QUC66381.1"/>
    <property type="molecule type" value="Genomic_DNA"/>
</dbReference>
<sequence>MAGLTYTEAAYQLGIGQKSIEELGEEFATLGKVTENIILTPSQQAVLEVFHDAAETLFINPIKNNSKVAKNTAAYVTGGDNKTLKYDVTSGASSFSAYLQSNQEAITGRNLNTADYNVLSQLSYASKWSSDADYQRVINKENISVKEYCTELLKHGDQLSNVDRQYLQELSESQRFSGLTIDHSIGNTDTGDGKLTRVLVFNSGDGHAIVSVQGTNGKVDDWKTNGEFVESRPTDEEMWVASVVDTYVKEYTSIDLTGHSQGGREAITTGILLSPENQCKITRIVSNDGPGYSQAFMTRYSQQIGAIEGKVLNIRPADSVVGELLTGIGEVQYVEVIDVIKTNSVGAEENCYHHEGITWYIDENGNYVTTDGHDLLTWTTASAVTPYVAEALLTVLPEERVSYYLGKIMELGGDENRNLKGECFLKSELGEYISLIEEFKADFETHLDNIASTQLSEDEYLFRGYCKEVADICGEIGTALTVAKVSCLVLAAIFPEAAPVIAVIYAAVKSVKLVVTIVGAVFRAIEYFLNYQAIKRAQKKKQERYDYINGPRGEMIDVSVNLIYEAANKLQEAQYYMSAAYSDYQSMLHHFQGKLRAAIAEGLGADEEETEKWSGVSSADAQVHCWFKGVRNFDRAALSLSKANNIVKEIAVDSQKIIADNGGDWIFTVYPSRLSAAAGKGASCQELINKELGNIESGVNDLGSFWKGDDYDSIKGAVPAPIEKCKEYSQALGDSFNSLIQIAEKYSSYQETTIEKFQNINLDFA</sequence>
<reference evidence="1" key="1">
    <citation type="submission" date="2021-01" db="EMBL/GenBank/DDBJ databases">
        <title>Complete genome sequence of Clostridiales bacterium R-7.</title>
        <authorList>
            <person name="Mahoney-Kurpe S.C."/>
            <person name="Palevich N."/>
            <person name="Koike S."/>
            <person name="Moon C.D."/>
            <person name="Attwood G.T."/>
        </authorList>
    </citation>
    <scope>NUCLEOTIDE SEQUENCE</scope>
    <source>
        <strain evidence="1">R-7</strain>
    </source>
</reference>